<dbReference type="AlphaFoldDB" id="A0A016T5A5"/>
<reference evidence="2" key="1">
    <citation type="journal article" date="2015" name="Nat. Genet.">
        <title>The genome and transcriptome of the zoonotic hookworm Ancylostoma ceylanicum identify infection-specific gene families.</title>
        <authorList>
            <person name="Schwarz E.M."/>
            <person name="Hu Y."/>
            <person name="Antoshechkin I."/>
            <person name="Miller M.M."/>
            <person name="Sternberg P.W."/>
            <person name="Aroian R.V."/>
        </authorList>
    </citation>
    <scope>NUCLEOTIDE SEQUENCE</scope>
    <source>
        <strain evidence="2">HY135</strain>
    </source>
</reference>
<sequence>MVRPDFKTFPNARFDLITSLHFHPVDLYPCRIFANFEHRTKSRSKCDLLMLELHFIGGIRFDHLIMYSTTFGDNVGYYYSAN</sequence>
<comment type="caution">
    <text evidence="1">The sequence shown here is derived from an EMBL/GenBank/DDBJ whole genome shotgun (WGS) entry which is preliminary data.</text>
</comment>
<protein>
    <submittedName>
        <fullName evidence="1">Uncharacterized protein</fullName>
    </submittedName>
</protein>
<name>A0A016T5A5_9BILA</name>
<evidence type="ECO:0000313" key="2">
    <source>
        <dbReference type="Proteomes" id="UP000024635"/>
    </source>
</evidence>
<proteinExistence type="predicted"/>
<organism evidence="1 2">
    <name type="scientific">Ancylostoma ceylanicum</name>
    <dbReference type="NCBI Taxonomy" id="53326"/>
    <lineage>
        <taxon>Eukaryota</taxon>
        <taxon>Metazoa</taxon>
        <taxon>Ecdysozoa</taxon>
        <taxon>Nematoda</taxon>
        <taxon>Chromadorea</taxon>
        <taxon>Rhabditida</taxon>
        <taxon>Rhabditina</taxon>
        <taxon>Rhabditomorpha</taxon>
        <taxon>Strongyloidea</taxon>
        <taxon>Ancylostomatidae</taxon>
        <taxon>Ancylostomatinae</taxon>
        <taxon>Ancylostoma</taxon>
    </lineage>
</organism>
<evidence type="ECO:0000313" key="1">
    <source>
        <dbReference type="EMBL" id="EYB98138.1"/>
    </source>
</evidence>
<keyword evidence="2" id="KW-1185">Reference proteome</keyword>
<dbReference type="EMBL" id="JARK01001470">
    <property type="protein sequence ID" value="EYB98138.1"/>
    <property type="molecule type" value="Genomic_DNA"/>
</dbReference>
<gene>
    <name evidence="1" type="primary">Acey_s0134.g1878</name>
    <name evidence="1" type="ORF">Y032_0134g1878</name>
</gene>
<accession>A0A016T5A5</accession>
<dbReference type="Proteomes" id="UP000024635">
    <property type="component" value="Unassembled WGS sequence"/>
</dbReference>